<keyword evidence="3" id="KW-1185">Reference proteome</keyword>
<comment type="caution">
    <text evidence="2">The sequence shown here is derived from an EMBL/GenBank/DDBJ whole genome shotgun (WGS) entry which is preliminary data.</text>
</comment>
<dbReference type="EMBL" id="CAMPGE010016931">
    <property type="protein sequence ID" value="CAI2375450.1"/>
    <property type="molecule type" value="Genomic_DNA"/>
</dbReference>
<evidence type="ECO:0000313" key="3">
    <source>
        <dbReference type="Proteomes" id="UP001295684"/>
    </source>
</evidence>
<dbReference type="Proteomes" id="UP001295684">
    <property type="component" value="Unassembled WGS sequence"/>
</dbReference>
<gene>
    <name evidence="2" type="ORF">ECRASSUSDP1_LOCUS16812</name>
</gene>
<proteinExistence type="predicted"/>
<sequence>MGCSGSKAKIPKSEYSRKKRVTKKAPSQAVNDGLGDDSDNSPVKHRRDSNHSEDVKQNKTEPPELLSSEDSQKKLIKLLKKYNIENDPILDKNFSLYLDFERDYDDVVGFVEEAQDCAFEHIRRLCLLGLYELGIKEMELLNQLILNSDLSSLKLLYMHGGSEMGTTKIEELLSPLFKITTTQVYMDSFKLTEKDMMIIFKNCIKVKELCLVNCNVSNLGEEFEIPTNLNFKMESLDLYWTCNQGDDDYLDSRKTEVLFETIMRSKLKNTLERVHICENEFDEMNLQEILDNCELDCEVIADEITPKPLK</sequence>
<accession>A0AAD1XML1</accession>
<name>A0AAD1XML1_EUPCR</name>
<feature type="region of interest" description="Disordered" evidence="1">
    <location>
        <begin position="1"/>
        <end position="68"/>
    </location>
</feature>
<evidence type="ECO:0000256" key="1">
    <source>
        <dbReference type="SAM" id="MobiDB-lite"/>
    </source>
</evidence>
<evidence type="ECO:0000313" key="2">
    <source>
        <dbReference type="EMBL" id="CAI2375450.1"/>
    </source>
</evidence>
<reference evidence="2" key="1">
    <citation type="submission" date="2023-07" db="EMBL/GenBank/DDBJ databases">
        <authorList>
            <consortium name="AG Swart"/>
            <person name="Singh M."/>
            <person name="Singh A."/>
            <person name="Seah K."/>
            <person name="Emmerich C."/>
        </authorList>
    </citation>
    <scope>NUCLEOTIDE SEQUENCE</scope>
    <source>
        <strain evidence="2">DP1</strain>
    </source>
</reference>
<feature type="compositionally biased region" description="Basic and acidic residues" evidence="1">
    <location>
        <begin position="49"/>
        <end position="62"/>
    </location>
</feature>
<dbReference type="SUPFAM" id="SSF52047">
    <property type="entry name" value="RNI-like"/>
    <property type="match status" value="1"/>
</dbReference>
<dbReference type="AlphaFoldDB" id="A0AAD1XML1"/>
<protein>
    <submittedName>
        <fullName evidence="2">Uncharacterized protein</fullName>
    </submittedName>
</protein>
<organism evidence="2 3">
    <name type="scientific">Euplotes crassus</name>
    <dbReference type="NCBI Taxonomy" id="5936"/>
    <lineage>
        <taxon>Eukaryota</taxon>
        <taxon>Sar</taxon>
        <taxon>Alveolata</taxon>
        <taxon>Ciliophora</taxon>
        <taxon>Intramacronucleata</taxon>
        <taxon>Spirotrichea</taxon>
        <taxon>Hypotrichia</taxon>
        <taxon>Euplotida</taxon>
        <taxon>Euplotidae</taxon>
        <taxon>Moneuplotes</taxon>
    </lineage>
</organism>